<feature type="transmembrane region" description="Helical" evidence="1">
    <location>
        <begin position="33"/>
        <end position="51"/>
    </location>
</feature>
<gene>
    <name evidence="2" type="ORF">DBV05_g8484</name>
</gene>
<dbReference type="EMBL" id="VCHE01000070">
    <property type="protein sequence ID" value="KAB2572809.1"/>
    <property type="molecule type" value="Genomic_DNA"/>
</dbReference>
<evidence type="ECO:0000313" key="2">
    <source>
        <dbReference type="EMBL" id="KAB2572809.1"/>
    </source>
</evidence>
<name>A0A5N5D516_9PEZI</name>
<dbReference type="AlphaFoldDB" id="A0A5N5D516"/>
<organism evidence="2 3">
    <name type="scientific">Lasiodiplodia theobromae</name>
    <dbReference type="NCBI Taxonomy" id="45133"/>
    <lineage>
        <taxon>Eukaryota</taxon>
        <taxon>Fungi</taxon>
        <taxon>Dikarya</taxon>
        <taxon>Ascomycota</taxon>
        <taxon>Pezizomycotina</taxon>
        <taxon>Dothideomycetes</taxon>
        <taxon>Dothideomycetes incertae sedis</taxon>
        <taxon>Botryosphaeriales</taxon>
        <taxon>Botryosphaeriaceae</taxon>
        <taxon>Lasiodiplodia</taxon>
    </lineage>
</organism>
<reference evidence="2 3" key="1">
    <citation type="journal article" date="2019" name="Sci. Rep.">
        <title>A multi-omics analysis of the grapevine pathogen Lasiodiplodia theobromae reveals that temperature affects the expression of virulence- and pathogenicity-related genes.</title>
        <authorList>
            <person name="Felix C."/>
            <person name="Meneses R."/>
            <person name="Goncalves M.F.M."/>
            <person name="Tilleman L."/>
            <person name="Duarte A.S."/>
            <person name="Jorrin-Novo J.V."/>
            <person name="Van de Peer Y."/>
            <person name="Deforce D."/>
            <person name="Van Nieuwerburgh F."/>
            <person name="Esteves A.C."/>
            <person name="Alves A."/>
        </authorList>
    </citation>
    <scope>NUCLEOTIDE SEQUENCE [LARGE SCALE GENOMIC DNA]</scope>
    <source>
        <strain evidence="2 3">LA-SOL3</strain>
    </source>
</reference>
<dbReference type="Proteomes" id="UP000325902">
    <property type="component" value="Unassembled WGS sequence"/>
</dbReference>
<keyword evidence="3" id="KW-1185">Reference proteome</keyword>
<protein>
    <submittedName>
        <fullName evidence="2">Uncharacterized protein</fullName>
    </submittedName>
</protein>
<proteinExistence type="predicted"/>
<keyword evidence="1" id="KW-0812">Transmembrane</keyword>
<feature type="transmembrane region" description="Helical" evidence="1">
    <location>
        <begin position="7"/>
        <end position="27"/>
    </location>
</feature>
<keyword evidence="1" id="KW-0472">Membrane</keyword>
<keyword evidence="1" id="KW-1133">Transmembrane helix</keyword>
<accession>A0A5N5D516</accession>
<evidence type="ECO:0000256" key="1">
    <source>
        <dbReference type="SAM" id="Phobius"/>
    </source>
</evidence>
<comment type="caution">
    <text evidence="2">The sequence shown here is derived from an EMBL/GenBank/DDBJ whole genome shotgun (WGS) entry which is preliminary data.</text>
</comment>
<evidence type="ECO:0000313" key="3">
    <source>
        <dbReference type="Proteomes" id="UP000325902"/>
    </source>
</evidence>
<sequence length="66" mass="6916">MGAVVSCIKSVFQAIGAALMAVVNGIAGIIKAIINGIVAVFDIIIGCLTCNRMGGRRRRMRTTSHV</sequence>